<dbReference type="eggNOG" id="ENOG502QVG5">
    <property type="taxonomic scope" value="Eukaryota"/>
</dbReference>
<gene>
    <name evidence="11" type="primary">SRC1</name>
    <name evidence="11" type="ORF">PICST_67289</name>
</gene>
<dbReference type="InterPro" id="IPR044780">
    <property type="entry name" value="Heh2/Src1"/>
</dbReference>
<feature type="domain" description="HeH/LEM" evidence="10">
    <location>
        <begin position="13"/>
        <end position="47"/>
    </location>
</feature>
<dbReference type="KEGG" id="pic:PICST_67289"/>
<feature type="compositionally biased region" description="Low complexity" evidence="7">
    <location>
        <begin position="189"/>
        <end position="198"/>
    </location>
</feature>
<dbReference type="AlphaFoldDB" id="A3LRI9"/>
<dbReference type="STRING" id="322104.A3LRI9"/>
<evidence type="ECO:0000256" key="2">
    <source>
        <dbReference type="ARBA" id="ARBA00022553"/>
    </source>
</evidence>
<evidence type="ECO:0000256" key="5">
    <source>
        <dbReference type="ARBA" id="ARBA00023136"/>
    </source>
</evidence>
<dbReference type="InterPro" id="IPR025856">
    <property type="entry name" value="HeH/LEM_domain"/>
</dbReference>
<feature type="compositionally biased region" description="Polar residues" evidence="7">
    <location>
        <begin position="97"/>
        <end position="108"/>
    </location>
</feature>
<feature type="compositionally biased region" description="Basic and acidic residues" evidence="7">
    <location>
        <begin position="158"/>
        <end position="172"/>
    </location>
</feature>
<evidence type="ECO:0000256" key="1">
    <source>
        <dbReference type="ARBA" id="ARBA00004540"/>
    </source>
</evidence>
<dbReference type="Proteomes" id="UP000002258">
    <property type="component" value="Chromosome 3"/>
</dbReference>
<dbReference type="GO" id="GO:0003682">
    <property type="term" value="F:chromatin binding"/>
    <property type="evidence" value="ECO:0007669"/>
    <property type="project" value="InterPro"/>
</dbReference>
<dbReference type="GeneID" id="4837806"/>
<dbReference type="Gene3D" id="1.10.720.30">
    <property type="entry name" value="SAP domain"/>
    <property type="match status" value="1"/>
</dbReference>
<feature type="compositionally biased region" description="Basic residues" evidence="7">
    <location>
        <begin position="77"/>
        <end position="87"/>
    </location>
</feature>
<dbReference type="FunCoup" id="A3LRI9">
    <property type="interactions" value="71"/>
</dbReference>
<dbReference type="HOGENOM" id="CLU_010838_0_1_1"/>
<keyword evidence="4 8" id="KW-1133">Transmembrane helix</keyword>
<evidence type="ECO:0000313" key="11">
    <source>
        <dbReference type="EMBL" id="ABN65394.2"/>
    </source>
</evidence>
<evidence type="ECO:0000256" key="8">
    <source>
        <dbReference type="SAM" id="Phobius"/>
    </source>
</evidence>
<feature type="transmembrane region" description="Helical" evidence="8">
    <location>
        <begin position="681"/>
        <end position="698"/>
    </location>
</feature>
<dbReference type="InterPro" id="IPR041885">
    <property type="entry name" value="MAN1_winged_helix_dom"/>
</dbReference>
<protein>
    <submittedName>
        <fullName evidence="11">Spliced mRNA and Cell cycle regulated protein</fullName>
    </submittedName>
</protein>
<evidence type="ECO:0000259" key="9">
    <source>
        <dbReference type="Pfam" id="PF09402"/>
    </source>
</evidence>
<feature type="compositionally biased region" description="Polar residues" evidence="7">
    <location>
        <begin position="303"/>
        <end position="317"/>
    </location>
</feature>
<keyword evidence="12" id="KW-1185">Reference proteome</keyword>
<dbReference type="PANTHER" id="PTHR47808">
    <property type="entry name" value="INNER NUCLEAR MEMBRANE PROTEIN HEH2-RELATED"/>
    <property type="match status" value="1"/>
</dbReference>
<dbReference type="PANTHER" id="PTHR47808:SF2">
    <property type="entry name" value="LEM DOMAIN-CONTAINING PROTEIN 2"/>
    <property type="match status" value="1"/>
</dbReference>
<feature type="compositionally biased region" description="Basic and acidic residues" evidence="7">
    <location>
        <begin position="58"/>
        <end position="76"/>
    </location>
</feature>
<organism evidence="11 12">
    <name type="scientific">Scheffersomyces stipitis (strain ATCC 58785 / CBS 6054 / NBRC 10063 / NRRL Y-11545)</name>
    <name type="common">Yeast</name>
    <name type="synonym">Pichia stipitis</name>
    <dbReference type="NCBI Taxonomy" id="322104"/>
    <lineage>
        <taxon>Eukaryota</taxon>
        <taxon>Fungi</taxon>
        <taxon>Dikarya</taxon>
        <taxon>Ascomycota</taxon>
        <taxon>Saccharomycotina</taxon>
        <taxon>Pichiomycetes</taxon>
        <taxon>Debaryomycetaceae</taxon>
        <taxon>Scheffersomyces</taxon>
    </lineage>
</organism>
<evidence type="ECO:0000256" key="6">
    <source>
        <dbReference type="ARBA" id="ARBA00023242"/>
    </source>
</evidence>
<evidence type="ECO:0000256" key="7">
    <source>
        <dbReference type="SAM" id="MobiDB-lite"/>
    </source>
</evidence>
<dbReference type="InterPro" id="IPR018996">
    <property type="entry name" value="Man1/Src1-like_C"/>
</dbReference>
<accession>A3LRI9</accession>
<dbReference type="OMA" id="FCEIPEE"/>
<dbReference type="Pfam" id="PF09402">
    <property type="entry name" value="MSC"/>
    <property type="match status" value="1"/>
</dbReference>
<dbReference type="EMBL" id="CP000497">
    <property type="protein sequence ID" value="ABN65394.2"/>
    <property type="molecule type" value="Genomic_DNA"/>
</dbReference>
<keyword evidence="2" id="KW-0597">Phosphoprotein</keyword>
<dbReference type="OrthoDB" id="2503928at2759"/>
<dbReference type="GO" id="GO:0071763">
    <property type="term" value="P:nuclear membrane organization"/>
    <property type="evidence" value="ECO:0007669"/>
    <property type="project" value="TreeGrafter"/>
</dbReference>
<evidence type="ECO:0000259" key="10">
    <source>
        <dbReference type="Pfam" id="PF12949"/>
    </source>
</evidence>
<dbReference type="GO" id="GO:0005783">
    <property type="term" value="C:endoplasmic reticulum"/>
    <property type="evidence" value="ECO:0007669"/>
    <property type="project" value="TreeGrafter"/>
</dbReference>
<feature type="transmembrane region" description="Helical" evidence="8">
    <location>
        <begin position="447"/>
        <end position="467"/>
    </location>
</feature>
<dbReference type="RefSeq" id="XP_001383423.2">
    <property type="nucleotide sequence ID" value="XM_001383386.1"/>
</dbReference>
<keyword evidence="6" id="KW-0539">Nucleus</keyword>
<feature type="compositionally biased region" description="Low complexity" evidence="7">
    <location>
        <begin position="120"/>
        <end position="135"/>
    </location>
</feature>
<proteinExistence type="predicted"/>
<dbReference type="InParanoid" id="A3LRI9"/>
<evidence type="ECO:0000256" key="4">
    <source>
        <dbReference type="ARBA" id="ARBA00022989"/>
    </source>
</evidence>
<reference evidence="11 12" key="1">
    <citation type="journal article" date="2007" name="Nat. Biotechnol.">
        <title>Genome sequence of the lignocellulose-bioconverting and xylose-fermenting yeast Pichia stipitis.</title>
        <authorList>
            <person name="Jeffries T.W."/>
            <person name="Grigoriev I.V."/>
            <person name="Grimwood J."/>
            <person name="Laplaza J.M."/>
            <person name="Aerts A."/>
            <person name="Salamov A."/>
            <person name="Schmutz J."/>
            <person name="Lindquist E."/>
            <person name="Dehal P."/>
            <person name="Shapiro H."/>
            <person name="Jin Y.S."/>
            <person name="Passoth V."/>
            <person name="Richardson P.M."/>
        </authorList>
    </citation>
    <scope>NUCLEOTIDE SEQUENCE [LARGE SCALE GENOMIC DNA]</scope>
    <source>
        <strain evidence="12">ATCC 58785 / CBS 6054 / NBRC 10063 / NRRL Y-11545</strain>
    </source>
</reference>
<dbReference type="Gene3D" id="1.10.10.1180">
    <property type="entry name" value="MAN1, winged-helix domain"/>
    <property type="match status" value="1"/>
</dbReference>
<dbReference type="Pfam" id="PF12949">
    <property type="entry name" value="HeH"/>
    <property type="match status" value="1"/>
</dbReference>
<comment type="subcellular location">
    <subcellularLocation>
        <location evidence="1">Nucleus inner membrane</location>
    </subcellularLocation>
</comment>
<feature type="region of interest" description="Disordered" evidence="7">
    <location>
        <begin position="51"/>
        <end position="317"/>
    </location>
</feature>
<name>A3LRI9_PICST</name>
<dbReference type="InterPro" id="IPR036361">
    <property type="entry name" value="SAP_dom_sf"/>
</dbReference>
<keyword evidence="3 8" id="KW-0812">Transmembrane</keyword>
<feature type="domain" description="Man1/Src1-like C-terminal" evidence="9">
    <location>
        <begin position="455"/>
        <end position="796"/>
    </location>
</feature>
<dbReference type="GO" id="GO:0034399">
    <property type="term" value="C:nuclear periphery"/>
    <property type="evidence" value="ECO:0007669"/>
    <property type="project" value="TreeGrafter"/>
</dbReference>
<evidence type="ECO:0000256" key="3">
    <source>
        <dbReference type="ARBA" id="ARBA00022692"/>
    </source>
</evidence>
<dbReference type="CDD" id="cd12935">
    <property type="entry name" value="LEM_like"/>
    <property type="match status" value="1"/>
</dbReference>
<sequence length="798" mass="89646">MEDEEYLEEGFDPKTLKVAQLKEILNDKNVSIPSNVKKAQLVELFNREVKSATPDAAEASKKFESAETKSEDSEEKHKKKKTSRKAKVAKESELEVTENSGKESINSDSKAEGGAVPDVKTPSKITPSKKTPSKSIKAESPASEASVKSPSSAKKRKSEGPTSKEKRTKADESLTNEKSPKTIKKPKAKSPSVRSPRSPKLEQHKAPLSPLKKTKPKSIFDEDDDDELLGLVPKSVKTPVKSEKPNTPIKSTQKTVSSASIKKESASKIKKTTPKSPTTPSIRTAVKSATTSTRKKSPKAASIVNSPTGSKDVTNNSFRTVEEEVQNFDQELQRIKNKETASIDMALASELGIAVQGLAPVIATPRIESSSTSKKSPESHHHILTPKPRLVPINQQINELIEEQDDVEEEDDEEIKVEIDAHGEEEEEVELESHPEQVKVNRPLTPVLFTFFTWIVIVSAGLFGYWYREQTFLSGYCGQEIDKPTFPYADNVILKTIGNYLDANFKPECVPCPSHARCFPYLELGCFEDFIEFKPWDNFLKPYNKKCIPDSKKAEKLEIMIDVALDLLRSKNANVQCGQSTNNEEAGIELGDLHDLLLSMKAPYITIEEFEELWQRSIIELEKEPEVIKGYSSVPLPEFVANSNHTDEDQNTNKVLRSASLSNLSLKCQIQNSVVGSLVKYKYRIIVFVAIFLVVKYVQYRYQVHRTEKLKVDIIYKEVIHKLQHQAKLSSQVRGKINAYIGANQLRDLILANEHNLKRRINLWQQVVGKVDQNTNITSQLIEDHGEIMNVWQWISEL</sequence>
<evidence type="ECO:0000313" key="12">
    <source>
        <dbReference type="Proteomes" id="UP000002258"/>
    </source>
</evidence>
<keyword evidence="5 8" id="KW-0472">Membrane</keyword>
<dbReference type="GO" id="GO:0005637">
    <property type="term" value="C:nuclear inner membrane"/>
    <property type="evidence" value="ECO:0007669"/>
    <property type="project" value="UniProtKB-SubCell"/>
</dbReference>